<dbReference type="EMBL" id="MT141549">
    <property type="protein sequence ID" value="QJA66111.1"/>
    <property type="molecule type" value="Genomic_DNA"/>
</dbReference>
<dbReference type="PROSITE" id="PS50081">
    <property type="entry name" value="ZF_DAG_PE_2"/>
    <property type="match status" value="1"/>
</dbReference>
<evidence type="ECO:0000256" key="1">
    <source>
        <dbReference type="SAM" id="Coils"/>
    </source>
</evidence>
<dbReference type="Gene3D" id="1.10.287.1490">
    <property type="match status" value="1"/>
</dbReference>
<proteinExistence type="predicted"/>
<evidence type="ECO:0000313" key="4">
    <source>
        <dbReference type="EMBL" id="QJA45684.1"/>
    </source>
</evidence>
<feature type="domain" description="Phorbol-ester/DAG-type" evidence="3">
    <location>
        <begin position="156"/>
        <end position="191"/>
    </location>
</feature>
<feature type="region of interest" description="Disordered" evidence="2">
    <location>
        <begin position="1"/>
        <end position="26"/>
    </location>
</feature>
<feature type="compositionally biased region" description="Basic and acidic residues" evidence="2">
    <location>
        <begin position="15"/>
        <end position="26"/>
    </location>
</feature>
<evidence type="ECO:0000313" key="5">
    <source>
        <dbReference type="EMBL" id="QJA66111.1"/>
    </source>
</evidence>
<sequence length="282" mass="31344">MNSGSSASFRAAAELPDRPDDCEHGVPEDVGCYECERAARMRDLEEFDDQVARLEEKLESMIAPPVVLYTVATDDLRHVEVGIADEEGDPSDVEIDATAILDIVRELRRRLDKAEEKAQTYERDWREAKYEFGKTMADLRAKLDAAKSNEHIDGVFCPRCGKRVVEGEGVACPACGVVEHRDCRGPISHVCSHGKSCPLCAAIASRDQAVSEFVDRHHPVRWCWRCGVYLHHYYDDAHVLRCKNCDSEVCKGADGLDMVGCEDEGPRPGFLPHPGAATEEGR</sequence>
<dbReference type="EMBL" id="MT144593">
    <property type="protein sequence ID" value="QJH93932.1"/>
    <property type="molecule type" value="Genomic_DNA"/>
</dbReference>
<feature type="coiled-coil region" evidence="1">
    <location>
        <begin position="97"/>
        <end position="131"/>
    </location>
</feature>
<evidence type="ECO:0000313" key="7">
    <source>
        <dbReference type="EMBL" id="QJI05238.1"/>
    </source>
</evidence>
<name>A0A6H1ZDQ4_9ZZZZ</name>
<evidence type="ECO:0000259" key="3">
    <source>
        <dbReference type="PROSITE" id="PS50081"/>
    </source>
</evidence>
<gene>
    <name evidence="7" type="ORF">MM415A00138_0051</name>
    <name evidence="5" type="ORF">MM415B00361_0031</name>
    <name evidence="4" type="ORF">TM448A00273_0010</name>
    <name evidence="6" type="ORF">TM448B00155_0048</name>
</gene>
<accession>A0A6H1ZDQ4</accession>
<organism evidence="4">
    <name type="scientific">viral metagenome</name>
    <dbReference type="NCBI Taxonomy" id="1070528"/>
    <lineage>
        <taxon>unclassified sequences</taxon>
        <taxon>metagenomes</taxon>
        <taxon>organismal metagenomes</taxon>
    </lineage>
</organism>
<keyword evidence="1" id="KW-0175">Coiled coil</keyword>
<dbReference type="EMBL" id="MT143995">
    <property type="protein sequence ID" value="QJA45684.1"/>
    <property type="molecule type" value="Genomic_DNA"/>
</dbReference>
<protein>
    <recommendedName>
        <fullName evidence="3">Phorbol-ester/DAG-type domain-containing protein</fullName>
    </recommendedName>
</protein>
<dbReference type="InterPro" id="IPR002219">
    <property type="entry name" value="PKC_DAG/PE"/>
</dbReference>
<evidence type="ECO:0000256" key="2">
    <source>
        <dbReference type="SAM" id="MobiDB-lite"/>
    </source>
</evidence>
<reference evidence="4" key="1">
    <citation type="submission" date="2020-03" db="EMBL/GenBank/DDBJ databases">
        <title>The deep terrestrial virosphere.</title>
        <authorList>
            <person name="Holmfeldt K."/>
            <person name="Nilsson E."/>
            <person name="Simone D."/>
            <person name="Lopez-Fernandez M."/>
            <person name="Wu X."/>
            <person name="de Brujin I."/>
            <person name="Lundin D."/>
            <person name="Andersson A."/>
            <person name="Bertilsson S."/>
            <person name="Dopson M."/>
        </authorList>
    </citation>
    <scope>NUCLEOTIDE SEQUENCE</scope>
    <source>
        <strain evidence="7">MM415A00138</strain>
        <strain evidence="5">MM415B00361</strain>
        <strain evidence="4">TM448A00273</strain>
        <strain evidence="6">TM448B00155</strain>
    </source>
</reference>
<dbReference type="EMBL" id="MT145196">
    <property type="protein sequence ID" value="QJI05238.1"/>
    <property type="molecule type" value="Genomic_DNA"/>
</dbReference>
<evidence type="ECO:0000313" key="6">
    <source>
        <dbReference type="EMBL" id="QJH93932.1"/>
    </source>
</evidence>
<dbReference type="AlphaFoldDB" id="A0A6H1ZDQ4"/>